<accession>A0A803MHQ3</accession>
<evidence type="ECO:0000256" key="1">
    <source>
        <dbReference type="SAM" id="MobiDB-lite"/>
    </source>
</evidence>
<dbReference type="PANTHER" id="PTHR46977">
    <property type="entry name" value="PROTEIN FREE1"/>
    <property type="match status" value="1"/>
</dbReference>
<organism evidence="2 3">
    <name type="scientific">Chenopodium quinoa</name>
    <name type="common">Quinoa</name>
    <dbReference type="NCBI Taxonomy" id="63459"/>
    <lineage>
        <taxon>Eukaryota</taxon>
        <taxon>Viridiplantae</taxon>
        <taxon>Streptophyta</taxon>
        <taxon>Embryophyta</taxon>
        <taxon>Tracheophyta</taxon>
        <taxon>Spermatophyta</taxon>
        <taxon>Magnoliopsida</taxon>
        <taxon>eudicotyledons</taxon>
        <taxon>Gunneridae</taxon>
        <taxon>Pentapetalae</taxon>
        <taxon>Caryophyllales</taxon>
        <taxon>Chenopodiaceae</taxon>
        <taxon>Chenopodioideae</taxon>
        <taxon>Atripliceae</taxon>
        <taxon>Chenopodium</taxon>
    </lineage>
</organism>
<feature type="compositionally biased region" description="Pro residues" evidence="1">
    <location>
        <begin position="82"/>
        <end position="96"/>
    </location>
</feature>
<dbReference type="OMA" id="YPYDHNQ"/>
<evidence type="ECO:0000313" key="2">
    <source>
        <dbReference type="EnsemblPlants" id="AUR62029505-RA:cds"/>
    </source>
</evidence>
<reference evidence="2" key="2">
    <citation type="submission" date="2021-03" db="UniProtKB">
        <authorList>
            <consortium name="EnsemblPlants"/>
        </authorList>
    </citation>
    <scope>IDENTIFICATION</scope>
</reference>
<proteinExistence type="predicted"/>
<keyword evidence="3" id="KW-1185">Reference proteome</keyword>
<dbReference type="PANTHER" id="PTHR46977:SF1">
    <property type="entry name" value="PROTEIN FREE1"/>
    <property type="match status" value="1"/>
</dbReference>
<feature type="compositionally biased region" description="Low complexity" evidence="1">
    <location>
        <begin position="42"/>
        <end position="58"/>
    </location>
</feature>
<name>A0A803MHQ3_CHEQI</name>
<reference evidence="2" key="1">
    <citation type="journal article" date="2017" name="Nature">
        <title>The genome of Chenopodium quinoa.</title>
        <authorList>
            <person name="Jarvis D.E."/>
            <person name="Ho Y.S."/>
            <person name="Lightfoot D.J."/>
            <person name="Schmoeckel S.M."/>
            <person name="Li B."/>
            <person name="Borm T.J.A."/>
            <person name="Ohyanagi H."/>
            <person name="Mineta K."/>
            <person name="Michell C.T."/>
            <person name="Saber N."/>
            <person name="Kharbatia N.M."/>
            <person name="Rupper R.R."/>
            <person name="Sharp A.R."/>
            <person name="Dally N."/>
            <person name="Boughton B.A."/>
            <person name="Woo Y.H."/>
            <person name="Gao G."/>
            <person name="Schijlen E.G.W.M."/>
            <person name="Guo X."/>
            <person name="Momin A.A."/>
            <person name="Negrao S."/>
            <person name="Al-Babili S."/>
            <person name="Gehring C."/>
            <person name="Roessner U."/>
            <person name="Jung C."/>
            <person name="Murphy K."/>
            <person name="Arold S.T."/>
            <person name="Gojobori T."/>
            <person name="van der Linden C.G."/>
            <person name="van Loo E.N."/>
            <person name="Jellen E.N."/>
            <person name="Maughan P.J."/>
            <person name="Tester M."/>
        </authorList>
    </citation>
    <scope>NUCLEOTIDE SEQUENCE [LARGE SCALE GENOMIC DNA]</scope>
    <source>
        <strain evidence="2">cv. PI 614886</strain>
    </source>
</reference>
<feature type="compositionally biased region" description="Polar residues" evidence="1">
    <location>
        <begin position="1"/>
        <end position="24"/>
    </location>
</feature>
<dbReference type="GO" id="GO:0031902">
    <property type="term" value="C:late endosome membrane"/>
    <property type="evidence" value="ECO:0007669"/>
    <property type="project" value="TreeGrafter"/>
</dbReference>
<dbReference type="GO" id="GO:0000813">
    <property type="term" value="C:ESCRT I complex"/>
    <property type="evidence" value="ECO:0007669"/>
    <property type="project" value="TreeGrafter"/>
</dbReference>
<dbReference type="GO" id="GO:0070676">
    <property type="term" value="P:intralumenal vesicle formation"/>
    <property type="evidence" value="ECO:0007669"/>
    <property type="project" value="TreeGrafter"/>
</dbReference>
<protein>
    <submittedName>
        <fullName evidence="2">Uncharacterized protein</fullName>
    </submittedName>
</protein>
<feature type="compositionally biased region" description="Polar residues" evidence="1">
    <location>
        <begin position="120"/>
        <end position="132"/>
    </location>
</feature>
<evidence type="ECO:0000313" key="3">
    <source>
        <dbReference type="Proteomes" id="UP000596660"/>
    </source>
</evidence>
<sequence>MYQNIGDTTTNSFYPHQFHQPTFQNPNPNPNPIVDPYANQWPQSSASAPPLSSSYAPPSDYPNFPPPYASPSSDYVLNSAPTAPPSYPPNPNPQFHPPSSNYPYDHNQPPYYPYDHNQAAPISNLNPNSSFPGPQYSPPPSYDDGGVKFDRWGGFGEQEQGGYSSQGYSDDGVYRYEGGKVEPYGARGTAGFSGSASQVMFDDYGRPINVSNGNDNGNRSRSDQGGMKAAPKVVKAIPKVDVEEDVKGGVQKFRVKVLAEGYGQNDLDVLCQIGLDGIRMLDPATGRTLRIYPFETLTRWEVLDSYIFAFWAKMPVDIEPKRIRIKSNSYTTNTILDTVTAASVQLKEIGERKDSSSSKASEQLAERKKGFDWMNLIKSANEEKDYWAEVTQRLTNSREAADRSGSLLSHEDLAKKLKYKAAPALATNSLINSFYSYAPSG</sequence>
<dbReference type="GO" id="GO:0043130">
    <property type="term" value="F:ubiquitin binding"/>
    <property type="evidence" value="ECO:0007669"/>
    <property type="project" value="InterPro"/>
</dbReference>
<dbReference type="AlphaFoldDB" id="A0A803MHQ3"/>
<dbReference type="InterPro" id="IPR045893">
    <property type="entry name" value="FREE1"/>
</dbReference>
<feature type="compositionally biased region" description="Pro residues" evidence="1">
    <location>
        <begin position="59"/>
        <end position="69"/>
    </location>
</feature>
<feature type="region of interest" description="Disordered" evidence="1">
    <location>
        <begin position="1"/>
        <end position="140"/>
    </location>
</feature>
<dbReference type="Gramene" id="AUR62029505-RA">
    <property type="protein sequence ID" value="AUR62029505-RA:cds"/>
    <property type="gene ID" value="AUR62029505"/>
</dbReference>
<dbReference type="Proteomes" id="UP000596660">
    <property type="component" value="Unplaced"/>
</dbReference>
<dbReference type="GO" id="GO:0036258">
    <property type="term" value="P:multivesicular body assembly"/>
    <property type="evidence" value="ECO:0007669"/>
    <property type="project" value="InterPro"/>
</dbReference>
<dbReference type="EnsemblPlants" id="AUR62029505-RA">
    <property type="protein sequence ID" value="AUR62029505-RA:cds"/>
    <property type="gene ID" value="AUR62029505"/>
</dbReference>